<feature type="region of interest" description="Disordered" evidence="1">
    <location>
        <begin position="227"/>
        <end position="279"/>
    </location>
</feature>
<dbReference type="GeneID" id="116535737"/>
<feature type="region of interest" description="Disordered" evidence="1">
    <location>
        <begin position="315"/>
        <end position="335"/>
    </location>
</feature>
<keyword evidence="2" id="KW-1185">Reference proteome</keyword>
<dbReference type="InterPro" id="IPR029152">
    <property type="entry name" value="LKAAEAR1"/>
</dbReference>
<dbReference type="AlphaFoldDB" id="A0A6J3G4D4"/>
<sequence length="335" mass="35466">MAPMRGASTPPGPSGGHPRPHHPPRGFEGGAGLRVAGQPRQQAPESLRYTEVPPTQAGSKGRMPPPAKEAGRQAPQEQGGKSAPGAGRGGGGAKAAPATEPRKPGWALTPQGLAALLPAQRRRHLLFCDLLEDVGAAASTFPHGSAGPGHRMPDPRTWTQPLELPSERQNLLLGVLKAAEARGRVRALRLRYARMRAEEIALLIRQQKSARASIRLELLLPPQLRPTRIPDPLDRQEVRASPSEGGEGAPARLCTHPAPACPPAAEARGGHPGGERGQQHLPTVTATQSVQPAPTSHIKLPFSKGSLVFLLRLPRTPEGSGEYGRSLSRGSHRLI</sequence>
<dbReference type="PANTHER" id="PTHR35665">
    <property type="entry name" value="PROTEIN LKAAEAR1"/>
    <property type="match status" value="1"/>
</dbReference>
<protein>
    <submittedName>
        <fullName evidence="3">Protein LKAAEAR1 isoform X1</fullName>
    </submittedName>
</protein>
<dbReference type="Proteomes" id="UP000504640">
    <property type="component" value="Unplaced"/>
</dbReference>
<evidence type="ECO:0000313" key="3">
    <source>
        <dbReference type="RefSeq" id="XP_032112959.1"/>
    </source>
</evidence>
<dbReference type="PANTHER" id="PTHR35665:SF1">
    <property type="entry name" value="PROTEIN LKAAEAR1"/>
    <property type="match status" value="1"/>
</dbReference>
<feature type="region of interest" description="Disordered" evidence="1">
    <location>
        <begin position="1"/>
        <end position="107"/>
    </location>
</feature>
<reference evidence="3" key="1">
    <citation type="submission" date="2025-08" db="UniProtKB">
        <authorList>
            <consortium name="RefSeq"/>
        </authorList>
    </citation>
    <scope>IDENTIFICATION</scope>
    <source>
        <tissue evidence="3">Blood</tissue>
    </source>
</reference>
<dbReference type="CTD" id="198437"/>
<dbReference type="Pfam" id="PF15478">
    <property type="entry name" value="LKAAEAR"/>
    <property type="match status" value="1"/>
</dbReference>
<accession>A0A6J3G4D4</accession>
<evidence type="ECO:0000256" key="1">
    <source>
        <dbReference type="SAM" id="MobiDB-lite"/>
    </source>
</evidence>
<organism evidence="2 3">
    <name type="scientific">Sapajus apella</name>
    <name type="common">Brown-capped capuchin</name>
    <name type="synonym">Cebus apella</name>
    <dbReference type="NCBI Taxonomy" id="9515"/>
    <lineage>
        <taxon>Eukaryota</taxon>
        <taxon>Metazoa</taxon>
        <taxon>Chordata</taxon>
        <taxon>Craniata</taxon>
        <taxon>Vertebrata</taxon>
        <taxon>Euteleostomi</taxon>
        <taxon>Mammalia</taxon>
        <taxon>Eutheria</taxon>
        <taxon>Euarchontoglires</taxon>
        <taxon>Primates</taxon>
        <taxon>Haplorrhini</taxon>
        <taxon>Platyrrhini</taxon>
        <taxon>Cebidae</taxon>
        <taxon>Cebinae</taxon>
        <taxon>Sapajus</taxon>
    </lineage>
</organism>
<evidence type="ECO:0000313" key="2">
    <source>
        <dbReference type="Proteomes" id="UP000504640"/>
    </source>
</evidence>
<gene>
    <name evidence="3" type="primary">LKAAEAR1</name>
</gene>
<proteinExistence type="predicted"/>
<dbReference type="RefSeq" id="XP_032112959.1">
    <property type="nucleotide sequence ID" value="XM_032257068.1"/>
</dbReference>
<name>A0A6J3G4D4_SAPAP</name>